<evidence type="ECO:0000313" key="2">
    <source>
        <dbReference type="Proteomes" id="UP000235672"/>
    </source>
</evidence>
<name>A0A2J6Q2E1_9HELO</name>
<reference evidence="1 2" key="1">
    <citation type="submission" date="2016-05" db="EMBL/GenBank/DDBJ databases">
        <title>A degradative enzymes factory behind the ericoid mycorrhizal symbiosis.</title>
        <authorList>
            <consortium name="DOE Joint Genome Institute"/>
            <person name="Martino E."/>
            <person name="Morin E."/>
            <person name="Grelet G."/>
            <person name="Kuo A."/>
            <person name="Kohler A."/>
            <person name="Daghino S."/>
            <person name="Barry K."/>
            <person name="Choi C."/>
            <person name="Cichocki N."/>
            <person name="Clum A."/>
            <person name="Copeland A."/>
            <person name="Hainaut M."/>
            <person name="Haridas S."/>
            <person name="Labutti K."/>
            <person name="Lindquist E."/>
            <person name="Lipzen A."/>
            <person name="Khouja H.-R."/>
            <person name="Murat C."/>
            <person name="Ohm R."/>
            <person name="Olson A."/>
            <person name="Spatafora J."/>
            <person name="Veneault-Fourrey C."/>
            <person name="Henrissat B."/>
            <person name="Grigoriev I."/>
            <person name="Martin F."/>
            <person name="Perotto S."/>
        </authorList>
    </citation>
    <scope>NUCLEOTIDE SEQUENCE [LARGE SCALE GENOMIC DNA]</scope>
    <source>
        <strain evidence="1 2">UAMH 7357</strain>
    </source>
</reference>
<sequence length="257" mass="28593">MEDGGWRMDEGEVFFAWFRIRIWKRGMEICGDVGVLDTNMEARQPRDYWAYVRAIHHFGFATPVRLASPFLPPVFEPVPLARFRLCIKKQAAPAKKISPATSEEVIDDSKASVTDSATIGLIRSPRSLGFPDSPALPGIDAQTDADAASPAANAQQLPFAYARFSFAGNVILGILYSAPLCDQDETSLLHALEDRPWCFLSPVESDDSPDYAGSESEALFRDGENPCTFRRRKETSFFKLKLELPVPAAIAELENYR</sequence>
<dbReference type="EMBL" id="KZ613485">
    <property type="protein sequence ID" value="PMD20448.1"/>
    <property type="molecule type" value="Genomic_DNA"/>
</dbReference>
<protein>
    <submittedName>
        <fullName evidence="1">Uncharacterized protein</fullName>
    </submittedName>
</protein>
<organism evidence="1 2">
    <name type="scientific">Hyaloscypha hepaticicola</name>
    <dbReference type="NCBI Taxonomy" id="2082293"/>
    <lineage>
        <taxon>Eukaryota</taxon>
        <taxon>Fungi</taxon>
        <taxon>Dikarya</taxon>
        <taxon>Ascomycota</taxon>
        <taxon>Pezizomycotina</taxon>
        <taxon>Leotiomycetes</taxon>
        <taxon>Helotiales</taxon>
        <taxon>Hyaloscyphaceae</taxon>
        <taxon>Hyaloscypha</taxon>
    </lineage>
</organism>
<dbReference type="Proteomes" id="UP000235672">
    <property type="component" value="Unassembled WGS sequence"/>
</dbReference>
<gene>
    <name evidence="1" type="ORF">NA56DRAFT_704791</name>
</gene>
<proteinExistence type="predicted"/>
<dbReference type="AlphaFoldDB" id="A0A2J6Q2E1"/>
<keyword evidence="2" id="KW-1185">Reference proteome</keyword>
<evidence type="ECO:0000313" key="1">
    <source>
        <dbReference type="EMBL" id="PMD20448.1"/>
    </source>
</evidence>
<accession>A0A2J6Q2E1</accession>